<dbReference type="Pfam" id="PF13088">
    <property type="entry name" value="BNR_2"/>
    <property type="match status" value="1"/>
</dbReference>
<dbReference type="SUPFAM" id="SSF50939">
    <property type="entry name" value="Sialidases"/>
    <property type="match status" value="1"/>
</dbReference>
<dbReference type="OrthoDB" id="7294637at2"/>
<dbReference type="InterPro" id="IPR026856">
    <property type="entry name" value="Sialidase_fam"/>
</dbReference>
<dbReference type="Proteomes" id="UP000317318">
    <property type="component" value="Chromosome"/>
</dbReference>
<dbReference type="EC" id="3.2.1.18" evidence="3"/>
<evidence type="ECO:0000313" key="6">
    <source>
        <dbReference type="Proteomes" id="UP000317318"/>
    </source>
</evidence>
<sequence>MTDLPKSVGILMFAAVCLAGTLASASEPFLRQQKLFKEQQGGYYAYRIPSLLVTRSGVVLAFCEGRKIGRSDAGDIDLLLRRSEDNGRTWSRPEIVFEEGGDLPITIGNPCPVVDQSTGIIWLPFCRNNERVMLTHSTDDGQTWAKPRDLGSEVLQEDWKWVATGPGVGIQLAASPHAGRMLIPCDHRDRVRVPDDTRTRSFSHAMISDDHGETWRLGGVTESGPNECQAVELNDSRVLLSARMAQKRTGYRGISYSKDGGDSWSKIEYDRELPDPVCQASIIRISPLDTDGDATDEVELLFSNPAVVPPTGRLHLPSRKLMTVRLSRDSGETWTESRVLHRGPAGYSCLAELQDGSIGCLYENGDKHYRQRLTFARFNRDWLTESEDSVE</sequence>
<dbReference type="GO" id="GO:0006689">
    <property type="term" value="P:ganglioside catabolic process"/>
    <property type="evidence" value="ECO:0007669"/>
    <property type="project" value="TreeGrafter"/>
</dbReference>
<dbReference type="GO" id="GO:0016020">
    <property type="term" value="C:membrane"/>
    <property type="evidence" value="ECO:0007669"/>
    <property type="project" value="TreeGrafter"/>
</dbReference>
<keyword evidence="5" id="KW-0378">Hydrolase</keyword>
<protein>
    <recommendedName>
        <fullName evidence="3">exo-alpha-sialidase</fullName>
        <ecNumber evidence="3">3.2.1.18</ecNumber>
    </recommendedName>
</protein>
<comment type="catalytic activity">
    <reaction evidence="1">
        <text>Hydrolysis of alpha-(2-&gt;3)-, alpha-(2-&gt;6)-, alpha-(2-&gt;8)- glycosidic linkages of terminal sialic acid residues in oligosaccharides, glycoproteins, glycolipids, colominic acid and synthetic substrates.</text>
        <dbReference type="EC" id="3.2.1.18"/>
    </reaction>
</comment>
<name>A0A517R4K4_9PLAN</name>
<dbReference type="AlphaFoldDB" id="A0A517R4K4"/>
<evidence type="ECO:0000256" key="1">
    <source>
        <dbReference type="ARBA" id="ARBA00000427"/>
    </source>
</evidence>
<dbReference type="KEGG" id="svp:Pan189_32180"/>
<dbReference type="InterPro" id="IPR036278">
    <property type="entry name" value="Sialidase_sf"/>
</dbReference>
<keyword evidence="5" id="KW-0326">Glycosidase</keyword>
<dbReference type="InterPro" id="IPR011040">
    <property type="entry name" value="Sialidase"/>
</dbReference>
<proteinExistence type="inferred from homology"/>
<dbReference type="GO" id="GO:0009313">
    <property type="term" value="P:oligosaccharide catabolic process"/>
    <property type="evidence" value="ECO:0007669"/>
    <property type="project" value="TreeGrafter"/>
</dbReference>
<dbReference type="PANTHER" id="PTHR10628:SF30">
    <property type="entry name" value="EXO-ALPHA-SIALIDASE"/>
    <property type="match status" value="1"/>
</dbReference>
<gene>
    <name evidence="5" type="primary">nedA_2</name>
    <name evidence="5" type="ORF">Pan189_32180</name>
</gene>
<feature type="domain" description="Sialidase" evidence="4">
    <location>
        <begin position="70"/>
        <end position="359"/>
    </location>
</feature>
<evidence type="ECO:0000313" key="5">
    <source>
        <dbReference type="EMBL" id="QDT38819.1"/>
    </source>
</evidence>
<dbReference type="GO" id="GO:0004308">
    <property type="term" value="F:exo-alpha-sialidase activity"/>
    <property type="evidence" value="ECO:0007669"/>
    <property type="project" value="UniProtKB-EC"/>
</dbReference>
<dbReference type="EMBL" id="CP036268">
    <property type="protein sequence ID" value="QDT38819.1"/>
    <property type="molecule type" value="Genomic_DNA"/>
</dbReference>
<accession>A0A517R4K4</accession>
<comment type="similarity">
    <text evidence="2">Belongs to the glycosyl hydrolase 33 family.</text>
</comment>
<dbReference type="PANTHER" id="PTHR10628">
    <property type="entry name" value="SIALIDASE"/>
    <property type="match status" value="1"/>
</dbReference>
<dbReference type="CDD" id="cd15482">
    <property type="entry name" value="Sialidase_non-viral"/>
    <property type="match status" value="1"/>
</dbReference>
<organism evidence="5 6">
    <name type="scientific">Stratiformator vulcanicus</name>
    <dbReference type="NCBI Taxonomy" id="2527980"/>
    <lineage>
        <taxon>Bacteria</taxon>
        <taxon>Pseudomonadati</taxon>
        <taxon>Planctomycetota</taxon>
        <taxon>Planctomycetia</taxon>
        <taxon>Planctomycetales</taxon>
        <taxon>Planctomycetaceae</taxon>
        <taxon>Stratiformator</taxon>
    </lineage>
</organism>
<evidence type="ECO:0000256" key="3">
    <source>
        <dbReference type="ARBA" id="ARBA00012733"/>
    </source>
</evidence>
<evidence type="ECO:0000259" key="4">
    <source>
        <dbReference type="Pfam" id="PF13088"/>
    </source>
</evidence>
<dbReference type="Gene3D" id="2.120.10.10">
    <property type="match status" value="1"/>
</dbReference>
<dbReference type="GO" id="GO:0005737">
    <property type="term" value="C:cytoplasm"/>
    <property type="evidence" value="ECO:0007669"/>
    <property type="project" value="TreeGrafter"/>
</dbReference>
<reference evidence="5 6" key="1">
    <citation type="submission" date="2019-02" db="EMBL/GenBank/DDBJ databases">
        <title>Deep-cultivation of Planctomycetes and their phenomic and genomic characterization uncovers novel biology.</title>
        <authorList>
            <person name="Wiegand S."/>
            <person name="Jogler M."/>
            <person name="Boedeker C."/>
            <person name="Pinto D."/>
            <person name="Vollmers J."/>
            <person name="Rivas-Marin E."/>
            <person name="Kohn T."/>
            <person name="Peeters S.H."/>
            <person name="Heuer A."/>
            <person name="Rast P."/>
            <person name="Oberbeckmann S."/>
            <person name="Bunk B."/>
            <person name="Jeske O."/>
            <person name="Meyerdierks A."/>
            <person name="Storesund J.E."/>
            <person name="Kallscheuer N."/>
            <person name="Luecker S."/>
            <person name="Lage O.M."/>
            <person name="Pohl T."/>
            <person name="Merkel B.J."/>
            <person name="Hornburger P."/>
            <person name="Mueller R.-W."/>
            <person name="Bruemmer F."/>
            <person name="Labrenz M."/>
            <person name="Spormann A.M."/>
            <person name="Op den Camp H."/>
            <person name="Overmann J."/>
            <person name="Amann R."/>
            <person name="Jetten M.S.M."/>
            <person name="Mascher T."/>
            <person name="Medema M.H."/>
            <person name="Devos D.P."/>
            <person name="Kaster A.-K."/>
            <person name="Ovreas L."/>
            <person name="Rohde M."/>
            <person name="Galperin M.Y."/>
            <person name="Jogler C."/>
        </authorList>
    </citation>
    <scope>NUCLEOTIDE SEQUENCE [LARGE SCALE GENOMIC DNA]</scope>
    <source>
        <strain evidence="5 6">Pan189</strain>
    </source>
</reference>
<keyword evidence="6" id="KW-1185">Reference proteome</keyword>
<dbReference type="RefSeq" id="WP_145364893.1">
    <property type="nucleotide sequence ID" value="NZ_CP036268.1"/>
</dbReference>
<evidence type="ECO:0000256" key="2">
    <source>
        <dbReference type="ARBA" id="ARBA00009348"/>
    </source>
</evidence>